<dbReference type="PIRSF" id="PIRSF000538">
    <property type="entry name" value="GlpK"/>
    <property type="match status" value="1"/>
</dbReference>
<name>A0ABV6MA03_9ACTN</name>
<sequence>MTRHILAIDQGTSGTKALVLTEGEGIAASGEASVRPRYGTGGLVEQDPAELLESVLRAGRAAVAAAGRAVDAVGLANQGESVLAWDRRDGRPLGPVVVWQDRRASTVTDRLDGAADRIRQVTGLPWDAYFAAPKMRWLRDHLGLSGNQHATVTTTDTWLVHQLTGAYVTDASTASRTMLLDLASTDWSAEAVRLFGLDGLPLPAVVDSAGPVGQTSAFGTAAPVTGLAVDQQAALLGQGCVAAGDAKCTYGTGAFLLAGTGTAAPLSRAGLATSVAWRIGGAAAYCLDGQVFTVGSAVRWLADLGVIAGADDLDKLGATVPDSGGVTFVPALAGLGAPWWRGTARGALRGLHLGTTPAHLVRALVDGIAAEVAELAAAVAADLGRPLTGLRVDGGLTRSAVLMQTQADLLQMPVQVSARPDATAIGVGTLALAGLTGLLSADAFGRQRPATVYTPQIGADEAASRRARFRAAVDALGDEPPANEEEQP</sequence>
<evidence type="ECO:0000256" key="7">
    <source>
        <dbReference type="RuleBase" id="RU003733"/>
    </source>
</evidence>
<dbReference type="PANTHER" id="PTHR10196">
    <property type="entry name" value="SUGAR KINASE"/>
    <property type="match status" value="1"/>
</dbReference>
<dbReference type="RefSeq" id="WP_377256133.1">
    <property type="nucleotide sequence ID" value="NZ_JBHLUH010000060.1"/>
</dbReference>
<evidence type="ECO:0000256" key="3">
    <source>
        <dbReference type="ARBA" id="ARBA00022741"/>
    </source>
</evidence>
<dbReference type="PANTHER" id="PTHR10196:SF69">
    <property type="entry name" value="GLYCEROL KINASE"/>
    <property type="match status" value="1"/>
</dbReference>
<evidence type="ECO:0000256" key="6">
    <source>
        <dbReference type="ARBA" id="ARBA00043149"/>
    </source>
</evidence>
<evidence type="ECO:0000256" key="5">
    <source>
        <dbReference type="ARBA" id="ARBA00022840"/>
    </source>
</evidence>
<feature type="domain" description="Carbohydrate kinase FGGY N-terminal" evidence="8">
    <location>
        <begin position="5"/>
        <end position="237"/>
    </location>
</feature>
<dbReference type="GO" id="GO:0016301">
    <property type="term" value="F:kinase activity"/>
    <property type="evidence" value="ECO:0007669"/>
    <property type="project" value="UniProtKB-KW"/>
</dbReference>
<comment type="similarity">
    <text evidence="1 7">Belongs to the FGGY kinase family.</text>
</comment>
<dbReference type="InterPro" id="IPR043129">
    <property type="entry name" value="ATPase_NBD"/>
</dbReference>
<accession>A0ABV6MA03</accession>
<organism evidence="10 11">
    <name type="scientific">Phytohabitans kaempferiae</name>
    <dbReference type="NCBI Taxonomy" id="1620943"/>
    <lineage>
        <taxon>Bacteria</taxon>
        <taxon>Bacillati</taxon>
        <taxon>Actinomycetota</taxon>
        <taxon>Actinomycetes</taxon>
        <taxon>Micromonosporales</taxon>
        <taxon>Micromonosporaceae</taxon>
    </lineage>
</organism>
<reference evidence="10 11" key="1">
    <citation type="submission" date="2024-09" db="EMBL/GenBank/DDBJ databases">
        <authorList>
            <person name="Sun Q."/>
            <person name="Mori K."/>
        </authorList>
    </citation>
    <scope>NUCLEOTIDE SEQUENCE [LARGE SCALE GENOMIC DNA]</scope>
    <source>
        <strain evidence="10 11">TBRC 3947</strain>
    </source>
</reference>
<dbReference type="InterPro" id="IPR018484">
    <property type="entry name" value="FGGY_N"/>
</dbReference>
<dbReference type="InterPro" id="IPR018483">
    <property type="entry name" value="Carb_kinase_FGGY_CS"/>
</dbReference>
<evidence type="ECO:0000256" key="4">
    <source>
        <dbReference type="ARBA" id="ARBA00022777"/>
    </source>
</evidence>
<keyword evidence="5" id="KW-0067">ATP-binding</keyword>
<evidence type="ECO:0000313" key="10">
    <source>
        <dbReference type="EMBL" id="MFC0531546.1"/>
    </source>
</evidence>
<dbReference type="Gene3D" id="3.30.420.40">
    <property type="match status" value="2"/>
</dbReference>
<proteinExistence type="inferred from homology"/>
<dbReference type="InterPro" id="IPR018485">
    <property type="entry name" value="FGGY_C"/>
</dbReference>
<evidence type="ECO:0000259" key="8">
    <source>
        <dbReference type="Pfam" id="PF00370"/>
    </source>
</evidence>
<comment type="caution">
    <text evidence="10">The sequence shown here is derived from an EMBL/GenBank/DDBJ whole genome shotgun (WGS) entry which is preliminary data.</text>
</comment>
<dbReference type="Pfam" id="PF02782">
    <property type="entry name" value="FGGY_C"/>
    <property type="match status" value="1"/>
</dbReference>
<protein>
    <recommendedName>
        <fullName evidence="6">ATP:glycerol 3-phosphotransferase</fullName>
    </recommendedName>
</protein>
<dbReference type="Proteomes" id="UP001589867">
    <property type="component" value="Unassembled WGS sequence"/>
</dbReference>
<dbReference type="InterPro" id="IPR000577">
    <property type="entry name" value="Carb_kinase_FGGY"/>
</dbReference>
<keyword evidence="2 7" id="KW-0808">Transferase</keyword>
<evidence type="ECO:0000259" key="9">
    <source>
        <dbReference type="Pfam" id="PF02782"/>
    </source>
</evidence>
<keyword evidence="11" id="KW-1185">Reference proteome</keyword>
<dbReference type="SUPFAM" id="SSF53067">
    <property type="entry name" value="Actin-like ATPase domain"/>
    <property type="match status" value="2"/>
</dbReference>
<keyword evidence="3" id="KW-0547">Nucleotide-binding</keyword>
<keyword evidence="4 7" id="KW-0418">Kinase</keyword>
<evidence type="ECO:0000256" key="1">
    <source>
        <dbReference type="ARBA" id="ARBA00009156"/>
    </source>
</evidence>
<evidence type="ECO:0000256" key="2">
    <source>
        <dbReference type="ARBA" id="ARBA00022679"/>
    </source>
</evidence>
<dbReference type="Pfam" id="PF00370">
    <property type="entry name" value="FGGY_N"/>
    <property type="match status" value="1"/>
</dbReference>
<dbReference type="PROSITE" id="PS00445">
    <property type="entry name" value="FGGY_KINASES_2"/>
    <property type="match status" value="1"/>
</dbReference>
<gene>
    <name evidence="10" type="ORF">ACFFIA_28260</name>
</gene>
<dbReference type="EMBL" id="JBHLUH010000060">
    <property type="protein sequence ID" value="MFC0531546.1"/>
    <property type="molecule type" value="Genomic_DNA"/>
</dbReference>
<evidence type="ECO:0000313" key="11">
    <source>
        <dbReference type="Proteomes" id="UP001589867"/>
    </source>
</evidence>
<feature type="domain" description="Carbohydrate kinase FGGY C-terminal" evidence="9">
    <location>
        <begin position="246"/>
        <end position="432"/>
    </location>
</feature>